<comment type="similarity">
    <text evidence="3">Belongs to the HARBI1 family.</text>
</comment>
<evidence type="ECO:0000256" key="3">
    <source>
        <dbReference type="ARBA" id="ARBA00006958"/>
    </source>
</evidence>
<gene>
    <name evidence="10" type="ORF">PPYR_01451</name>
</gene>
<evidence type="ECO:0000256" key="5">
    <source>
        <dbReference type="ARBA" id="ARBA00022723"/>
    </source>
</evidence>
<organism evidence="10 11">
    <name type="scientific">Photinus pyralis</name>
    <name type="common">Common eastern firefly</name>
    <name type="synonym">Lampyris pyralis</name>
    <dbReference type="NCBI Taxonomy" id="7054"/>
    <lineage>
        <taxon>Eukaryota</taxon>
        <taxon>Metazoa</taxon>
        <taxon>Ecdysozoa</taxon>
        <taxon>Arthropoda</taxon>
        <taxon>Hexapoda</taxon>
        <taxon>Insecta</taxon>
        <taxon>Pterygota</taxon>
        <taxon>Neoptera</taxon>
        <taxon>Endopterygota</taxon>
        <taxon>Coleoptera</taxon>
        <taxon>Polyphaga</taxon>
        <taxon>Elateriformia</taxon>
        <taxon>Elateroidea</taxon>
        <taxon>Lampyridae</taxon>
        <taxon>Lampyrinae</taxon>
        <taxon>Photinus</taxon>
    </lineage>
</organism>
<evidence type="ECO:0000256" key="1">
    <source>
        <dbReference type="ARBA" id="ARBA00001968"/>
    </source>
</evidence>
<reference evidence="10 11" key="1">
    <citation type="journal article" date="2018" name="Elife">
        <title>Firefly genomes illuminate parallel origins of bioluminescence in beetles.</title>
        <authorList>
            <person name="Fallon T.R."/>
            <person name="Lower S.E."/>
            <person name="Chang C.H."/>
            <person name="Bessho-Uehara M."/>
            <person name="Martin G.J."/>
            <person name="Bewick A.J."/>
            <person name="Behringer M."/>
            <person name="Debat H.J."/>
            <person name="Wong I."/>
            <person name="Day J.C."/>
            <person name="Suvorov A."/>
            <person name="Silva C.J."/>
            <person name="Stanger-Hall K.F."/>
            <person name="Hall D.W."/>
            <person name="Schmitz R.J."/>
            <person name="Nelson D.R."/>
            <person name="Lewis S.M."/>
            <person name="Shigenobu S."/>
            <person name="Bybee S.M."/>
            <person name="Larracuente A.M."/>
            <person name="Oba Y."/>
            <person name="Weng J.K."/>
        </authorList>
    </citation>
    <scope>NUCLEOTIDE SEQUENCE [LARGE SCALE GENOMIC DNA]</scope>
    <source>
        <strain evidence="10">1611_PpyrPB1</strain>
        <tissue evidence="10">Whole body</tissue>
    </source>
</reference>
<evidence type="ECO:0000256" key="7">
    <source>
        <dbReference type="ARBA" id="ARBA00023242"/>
    </source>
</evidence>
<comment type="cofactor">
    <cofactor evidence="1">
        <name>a divalent metal cation</name>
        <dbReference type="ChEBI" id="CHEBI:60240"/>
    </cofactor>
</comment>
<keyword evidence="8" id="KW-0812">Transmembrane</keyword>
<evidence type="ECO:0000256" key="6">
    <source>
        <dbReference type="ARBA" id="ARBA00022801"/>
    </source>
</evidence>
<name>A0A5N4B4D9_PHOPY</name>
<keyword evidence="5" id="KW-0479">Metal-binding</keyword>
<feature type="domain" description="DDE Tnp4" evidence="9">
    <location>
        <begin position="290"/>
        <end position="439"/>
    </location>
</feature>
<dbReference type="GO" id="GO:0005634">
    <property type="term" value="C:nucleus"/>
    <property type="evidence" value="ECO:0007669"/>
    <property type="project" value="UniProtKB-SubCell"/>
</dbReference>
<dbReference type="InParanoid" id="A0A5N4B4D9"/>
<evidence type="ECO:0000259" key="9">
    <source>
        <dbReference type="Pfam" id="PF13359"/>
    </source>
</evidence>
<accession>A0A5N4B4D9</accession>
<comment type="subcellular location">
    <subcellularLocation>
        <location evidence="2">Nucleus</location>
    </subcellularLocation>
</comment>
<keyword evidence="6" id="KW-0378">Hydrolase</keyword>
<keyword evidence="7" id="KW-0539">Nucleus</keyword>
<keyword evidence="8" id="KW-1133">Transmembrane helix</keyword>
<keyword evidence="11" id="KW-1185">Reference proteome</keyword>
<evidence type="ECO:0000313" key="10">
    <source>
        <dbReference type="EMBL" id="KAB0804481.1"/>
    </source>
</evidence>
<dbReference type="GO" id="GO:0016787">
    <property type="term" value="F:hydrolase activity"/>
    <property type="evidence" value="ECO:0007669"/>
    <property type="project" value="UniProtKB-KW"/>
</dbReference>
<keyword evidence="4" id="KW-0540">Nuclease</keyword>
<comment type="caution">
    <text evidence="10">The sequence shown here is derived from an EMBL/GenBank/DDBJ whole genome shotgun (WGS) entry which is preliminary data.</text>
</comment>
<evidence type="ECO:0000256" key="4">
    <source>
        <dbReference type="ARBA" id="ARBA00022722"/>
    </source>
</evidence>
<dbReference type="InterPro" id="IPR045249">
    <property type="entry name" value="HARBI1-like"/>
</dbReference>
<sequence length="494" mass="56502">MEDLDAVEYESCTPPDVAETAKKVTLELLPSKSRKIYEKRYDEFIKWCNSNRINKYSENVLLTYFSKQAETYKAPSLWSLFSMLMATLLAKNDINIGTYSKLIAFLKRKRVGYQPKKSKILSFEQIIHFLSQAPDEQFLMIKVALIFGICGACRRQEVIIRDMQNPLERYTNTELLQRFRFSRQTIEMVLLPLIYPNGNAPDDMRGLPILPIIKLCTALRFYAVGSLQRPCGDLHSISQSSACRIIREVSEIIARNLGQYIKFPDNPHDMTRNREMFYAMAGFPGVVGCVDGTHIEIKNPGGPTAEVYRNRKSWMSLNVQAVAGPQAEFLDIVIRWSGSAHDARIFRSSSVALKFEQRQLEGILLGDSAYAQLSYFFTPMNNPLTRAERRYNVAQKSTRNVVERAFGQWKQRFRCLSKCLNYNVRAVTRIVAATAVLHNIAVKGREQFAPDPHFLERNVPVPPATRPMRCKYLPHPVSIFIIVLLAPLICIINK</sequence>
<dbReference type="EMBL" id="VVIM01000001">
    <property type="protein sequence ID" value="KAB0804481.1"/>
    <property type="molecule type" value="Genomic_DNA"/>
</dbReference>
<dbReference type="Proteomes" id="UP000327044">
    <property type="component" value="Unassembled WGS sequence"/>
</dbReference>
<evidence type="ECO:0000313" key="11">
    <source>
        <dbReference type="Proteomes" id="UP000327044"/>
    </source>
</evidence>
<dbReference type="GO" id="GO:0004518">
    <property type="term" value="F:nuclease activity"/>
    <property type="evidence" value="ECO:0007669"/>
    <property type="project" value="UniProtKB-KW"/>
</dbReference>
<evidence type="ECO:0000256" key="8">
    <source>
        <dbReference type="SAM" id="Phobius"/>
    </source>
</evidence>
<proteinExistence type="inferred from homology"/>
<dbReference type="GO" id="GO:0046872">
    <property type="term" value="F:metal ion binding"/>
    <property type="evidence" value="ECO:0007669"/>
    <property type="project" value="UniProtKB-KW"/>
</dbReference>
<feature type="transmembrane region" description="Helical" evidence="8">
    <location>
        <begin position="472"/>
        <end position="492"/>
    </location>
</feature>
<dbReference type="AlphaFoldDB" id="A0A5N4B4D9"/>
<evidence type="ECO:0000256" key="2">
    <source>
        <dbReference type="ARBA" id="ARBA00004123"/>
    </source>
</evidence>
<dbReference type="PANTHER" id="PTHR22930:SF286">
    <property type="entry name" value="NUCLEASE HARBI1"/>
    <property type="match status" value="1"/>
</dbReference>
<keyword evidence="8" id="KW-0472">Membrane</keyword>
<protein>
    <recommendedName>
        <fullName evidence="9">DDE Tnp4 domain-containing protein</fullName>
    </recommendedName>
</protein>
<dbReference type="InterPro" id="IPR027806">
    <property type="entry name" value="HARBI1_dom"/>
</dbReference>
<dbReference type="PANTHER" id="PTHR22930">
    <property type="match status" value="1"/>
</dbReference>
<dbReference type="Pfam" id="PF13359">
    <property type="entry name" value="DDE_Tnp_4"/>
    <property type="match status" value="1"/>
</dbReference>